<dbReference type="Gene3D" id="2.60.20.10">
    <property type="entry name" value="Crystallins"/>
    <property type="match status" value="1"/>
</dbReference>
<protein>
    <submittedName>
        <fullName evidence="2">Unnamed protein product</fullName>
    </submittedName>
</protein>
<dbReference type="Proteomes" id="UP001165121">
    <property type="component" value="Unassembled WGS sequence"/>
</dbReference>
<evidence type="ECO:0000313" key="2">
    <source>
        <dbReference type="EMBL" id="GMF46865.1"/>
    </source>
</evidence>
<feature type="chain" id="PRO_5040963411" evidence="1">
    <location>
        <begin position="22"/>
        <end position="236"/>
    </location>
</feature>
<organism evidence="2 3">
    <name type="scientific">Phytophthora fragariaefolia</name>
    <dbReference type="NCBI Taxonomy" id="1490495"/>
    <lineage>
        <taxon>Eukaryota</taxon>
        <taxon>Sar</taxon>
        <taxon>Stramenopiles</taxon>
        <taxon>Oomycota</taxon>
        <taxon>Peronosporomycetes</taxon>
        <taxon>Peronosporales</taxon>
        <taxon>Peronosporaceae</taxon>
        <taxon>Phytophthora</taxon>
    </lineage>
</organism>
<accession>A0A9W7CXL1</accession>
<keyword evidence="3" id="KW-1185">Reference proteome</keyword>
<evidence type="ECO:0000313" key="3">
    <source>
        <dbReference type="Proteomes" id="UP001165121"/>
    </source>
</evidence>
<keyword evidence="1" id="KW-0732">Signal</keyword>
<gene>
    <name evidence="2" type="ORF">Pfra01_001743100</name>
</gene>
<reference evidence="2" key="1">
    <citation type="submission" date="2023-04" db="EMBL/GenBank/DDBJ databases">
        <title>Phytophthora fragariaefolia NBRC 109709.</title>
        <authorList>
            <person name="Ichikawa N."/>
            <person name="Sato H."/>
            <person name="Tonouchi N."/>
        </authorList>
    </citation>
    <scope>NUCLEOTIDE SEQUENCE</scope>
    <source>
        <strain evidence="2">NBRC 109709</strain>
    </source>
</reference>
<dbReference type="AlphaFoldDB" id="A0A9W7CXL1"/>
<dbReference type="OrthoDB" id="89992at2759"/>
<name>A0A9W7CXL1_9STRA</name>
<proteinExistence type="predicted"/>
<feature type="signal peptide" evidence="1">
    <location>
        <begin position="1"/>
        <end position="21"/>
    </location>
</feature>
<sequence>MDTPFSFATFCMLLTFSRVTATSNWIGLYQYAHFSDLVLSLRDVKTQTCYNLLCEGVNNVASSAAWLGWTSPSGDSQITFFMDKDCKGSSQGYQASGEEYPSDFSADGMDNKITSLISNRCFNIACGDYKDAVSSVEWSGLPTKASFGSNTKAHIVFYVNKDCAGKSKRFSTSLGSVPSFVDQGINDEILSFMVLETSEKVENGEISICSLESVTLDTLNVTTSTDAPSFNNQSLV</sequence>
<comment type="caution">
    <text evidence="2">The sequence shown here is derived from an EMBL/GenBank/DDBJ whole genome shotgun (WGS) entry which is preliminary data.</text>
</comment>
<evidence type="ECO:0000256" key="1">
    <source>
        <dbReference type="SAM" id="SignalP"/>
    </source>
</evidence>
<dbReference type="EMBL" id="BSXT01002051">
    <property type="protein sequence ID" value="GMF46865.1"/>
    <property type="molecule type" value="Genomic_DNA"/>
</dbReference>